<accession>A0A1W1HCQ7</accession>
<organism evidence="2 3">
    <name type="scientific">Desulfamplus magnetovallimortis</name>
    <dbReference type="NCBI Taxonomy" id="1246637"/>
    <lineage>
        <taxon>Bacteria</taxon>
        <taxon>Pseudomonadati</taxon>
        <taxon>Thermodesulfobacteriota</taxon>
        <taxon>Desulfobacteria</taxon>
        <taxon>Desulfobacterales</taxon>
        <taxon>Desulfobacteraceae</taxon>
        <taxon>Desulfamplus</taxon>
    </lineage>
</organism>
<reference evidence="2 3" key="1">
    <citation type="submission" date="2017-03" db="EMBL/GenBank/DDBJ databases">
        <authorList>
            <person name="Afonso C.L."/>
            <person name="Miller P.J."/>
            <person name="Scott M.A."/>
            <person name="Spackman E."/>
            <person name="Goraichik I."/>
            <person name="Dimitrov K.M."/>
            <person name="Suarez D.L."/>
            <person name="Swayne D.E."/>
        </authorList>
    </citation>
    <scope>NUCLEOTIDE SEQUENCE [LARGE SCALE GENOMIC DNA]</scope>
    <source>
        <strain evidence="2">PRJEB14757</strain>
    </source>
</reference>
<evidence type="ECO:0000259" key="1">
    <source>
        <dbReference type="Pfam" id="PF07238"/>
    </source>
</evidence>
<evidence type="ECO:0000313" key="3">
    <source>
        <dbReference type="Proteomes" id="UP000191931"/>
    </source>
</evidence>
<gene>
    <name evidence="2" type="ORF">MTBBW1_2130077</name>
</gene>
<protein>
    <recommendedName>
        <fullName evidence="1">PilZ domain-containing protein</fullName>
    </recommendedName>
</protein>
<evidence type="ECO:0000313" key="2">
    <source>
        <dbReference type="EMBL" id="SLM30182.1"/>
    </source>
</evidence>
<dbReference type="GO" id="GO:0035438">
    <property type="term" value="F:cyclic-di-GMP binding"/>
    <property type="evidence" value="ECO:0007669"/>
    <property type="project" value="InterPro"/>
</dbReference>
<dbReference type="SUPFAM" id="SSF141371">
    <property type="entry name" value="PilZ domain-like"/>
    <property type="match status" value="1"/>
</dbReference>
<dbReference type="EMBL" id="FWEV01000128">
    <property type="protein sequence ID" value="SLM30182.1"/>
    <property type="molecule type" value="Genomic_DNA"/>
</dbReference>
<feature type="domain" description="PilZ" evidence="1">
    <location>
        <begin position="63"/>
        <end position="148"/>
    </location>
</feature>
<dbReference type="Pfam" id="PF07238">
    <property type="entry name" value="PilZ"/>
    <property type="match status" value="1"/>
</dbReference>
<dbReference type="AlphaFoldDB" id="A0A1W1HCQ7"/>
<proteinExistence type="predicted"/>
<sequence length="167" mass="18723">MPIPNLLTKLIVNINRLSYEKQEELYKISEGWLTQTPVQEDQSVAEAKKPDTDTVPEVTVFEERAYERKDVMVPIEFVGGGNLYKEITKDISAGGLFIKTNKQGKFNVGQKVSMVFLINDDKKPFKLSGTIIRIESDGVAVQFRDLSAFECVAIEEELSSMKGNSLS</sequence>
<dbReference type="Gene3D" id="2.40.10.220">
    <property type="entry name" value="predicted glycosyltransferase like domains"/>
    <property type="match status" value="1"/>
</dbReference>
<dbReference type="OrthoDB" id="5420323at2"/>
<name>A0A1W1HCQ7_9BACT</name>
<keyword evidence="3" id="KW-1185">Reference proteome</keyword>
<dbReference type="RefSeq" id="WP_080807790.1">
    <property type="nucleotide sequence ID" value="NZ_LT828558.1"/>
</dbReference>
<dbReference type="InterPro" id="IPR009875">
    <property type="entry name" value="PilZ_domain"/>
</dbReference>
<dbReference type="Proteomes" id="UP000191931">
    <property type="component" value="Unassembled WGS sequence"/>
</dbReference>